<dbReference type="Proteomes" id="UP000030905">
    <property type="component" value="Chromosome"/>
</dbReference>
<dbReference type="KEGG" id="cpae:CPAST_c18430"/>
<protein>
    <recommendedName>
        <fullName evidence="1">DUF403 domain-containing protein</fullName>
    </recommendedName>
</protein>
<evidence type="ECO:0000313" key="4">
    <source>
        <dbReference type="Proteomes" id="UP000028042"/>
    </source>
</evidence>
<evidence type="ECO:0000313" key="5">
    <source>
        <dbReference type="Proteomes" id="UP000030905"/>
    </source>
</evidence>
<proteinExistence type="predicted"/>
<feature type="domain" description="DUF403" evidence="1">
    <location>
        <begin position="9"/>
        <end position="167"/>
    </location>
</feature>
<accession>A0A0H3J7M2</accession>
<reference evidence="3" key="2">
    <citation type="submission" date="2015-10" db="EMBL/GenBank/DDBJ databases">
        <title>Improved Draft Genome Sequence of Clostridium pasteurianum Strain ATCC 6013 (DSM 525) Using a Hybrid Next-Generation Sequencing Approach.</title>
        <authorList>
            <person name="Pyne M.E."/>
            <person name="Utturkar S.M."/>
            <person name="Brown S.D."/>
            <person name="Moo-Young M."/>
            <person name="Chung D.A."/>
            <person name="Chou P.C."/>
        </authorList>
    </citation>
    <scope>NUCLEOTIDE SEQUENCE</scope>
    <source>
        <strain evidence="3">ATCC 6013</strain>
    </source>
</reference>
<dbReference type="eggNOG" id="COG2307">
    <property type="taxonomic scope" value="Bacteria"/>
</dbReference>
<reference evidence="2 5" key="1">
    <citation type="journal article" date="2015" name="Genome Announc.">
        <title>Complete Genome Sequence of the Nitrogen-Fixing and Solvent-Producing Clostridium pasteurianum DSM 525.</title>
        <authorList>
            <person name="Poehlein A."/>
            <person name="Grosse-Honebrink A."/>
            <person name="Zhang Y."/>
            <person name="Minton N.P."/>
            <person name="Daniel R."/>
        </authorList>
    </citation>
    <scope>NUCLEOTIDE SEQUENCE [LARGE SCALE GENOMIC DNA]</scope>
    <source>
        <strain evidence="2">DSM 525</strain>
        <strain evidence="5">DSM 525 / ATCC 6013</strain>
    </source>
</reference>
<dbReference type="InterPro" id="IPR007296">
    <property type="entry name" value="DUF403"/>
</dbReference>
<sequence>MDNISINRANYLYWLGRYAERVYTTISYLRHFYDEMVDKNPMAYSEFCNRIGIVNRYDNKTDFIKNFIYDETSDISIAYYLNKTYDNGIVLRDVITSKTLSYIQLACNVLNICHNREEYIIVNLQKVTDHLIGFWGAVDDYILENNARDLIKAGKYIERVELYNRFEENKDIKKATMDRLLRYAINLKMDKNTFQDINFLNITDSSNYEYIKKYIDELSKAEVGQ</sequence>
<name>A0A0H3J7M2_CLOPA</name>
<dbReference type="KEGG" id="cpat:CLPA_c18430"/>
<evidence type="ECO:0000313" key="2">
    <source>
        <dbReference type="EMBL" id="AJA51901.1"/>
    </source>
</evidence>
<dbReference type="AlphaFoldDB" id="A0A0H3J7M2"/>
<dbReference type="PATRIC" id="fig|1262449.3.peg.1681"/>
<reference evidence="3 4" key="3">
    <citation type="journal article" name="Genome Announc.">
        <title>Improved Draft Genome Sequence of Clostridium pasteurianum Strain ATCC 6013 (DSM 525) Using a Hybrid Next-Generation Sequencing Approach.</title>
        <authorList>
            <person name="Pyne M.E."/>
            <person name="Utturkar S."/>
            <person name="Brown S.D."/>
            <person name="Moo-Young M."/>
            <person name="Chung D.A."/>
            <person name="Chou C.P."/>
        </authorList>
    </citation>
    <scope>NUCLEOTIDE SEQUENCE [LARGE SCALE GENOMIC DNA]</scope>
    <source>
        <strain evidence="3 4">ATCC 6013</strain>
    </source>
</reference>
<dbReference type="GeneID" id="93074002"/>
<dbReference type="RefSeq" id="WP_003444049.1">
    <property type="nucleotide sequence ID" value="NZ_ANZB01000004.1"/>
</dbReference>
<dbReference type="EMBL" id="JPGY02000001">
    <property type="protein sequence ID" value="KRU12091.1"/>
    <property type="molecule type" value="Genomic_DNA"/>
</dbReference>
<dbReference type="EMBL" id="CP009268">
    <property type="protein sequence ID" value="AJA51901.1"/>
    <property type="molecule type" value="Genomic_DNA"/>
</dbReference>
<evidence type="ECO:0000259" key="1">
    <source>
        <dbReference type="Pfam" id="PF04168"/>
    </source>
</evidence>
<organism evidence="2 5">
    <name type="scientific">Clostridium pasteurianum DSM 525 = ATCC 6013</name>
    <dbReference type="NCBI Taxonomy" id="1262449"/>
    <lineage>
        <taxon>Bacteria</taxon>
        <taxon>Bacillati</taxon>
        <taxon>Bacillota</taxon>
        <taxon>Clostridia</taxon>
        <taxon>Eubacteriales</taxon>
        <taxon>Clostridiaceae</taxon>
        <taxon>Clostridium</taxon>
    </lineage>
</organism>
<evidence type="ECO:0000313" key="3">
    <source>
        <dbReference type="EMBL" id="KRU12091.1"/>
    </source>
</evidence>
<dbReference type="Proteomes" id="UP000028042">
    <property type="component" value="Unassembled WGS sequence"/>
</dbReference>
<gene>
    <name evidence="2" type="ORF">CLPA_c18430</name>
    <name evidence="3" type="ORF">CP6013_01338</name>
</gene>
<keyword evidence="5" id="KW-1185">Reference proteome</keyword>
<dbReference type="Pfam" id="PF04168">
    <property type="entry name" value="Alpha-E"/>
    <property type="match status" value="1"/>
</dbReference>